<accession>A0A382AM57</accession>
<dbReference type="SUPFAM" id="SSF51126">
    <property type="entry name" value="Pectin lyase-like"/>
    <property type="match status" value="1"/>
</dbReference>
<proteinExistence type="inferred from homology"/>
<gene>
    <name evidence="5" type="ORF">METZ01_LOCUS154967</name>
</gene>
<feature type="non-terminal residue" evidence="5">
    <location>
        <position position="459"/>
    </location>
</feature>
<dbReference type="InterPro" id="IPR024535">
    <property type="entry name" value="RHGA/B-epi-like_pectate_lyase"/>
</dbReference>
<keyword evidence="3" id="KW-0326">Glycosidase</keyword>
<dbReference type="PANTHER" id="PTHR31339:SF9">
    <property type="entry name" value="PLASMIN AND FIBRONECTIN-BINDING PROTEIN A"/>
    <property type="match status" value="1"/>
</dbReference>
<dbReference type="Pfam" id="PF00295">
    <property type="entry name" value="Glyco_hydro_28"/>
    <property type="match status" value="1"/>
</dbReference>
<dbReference type="SMART" id="SM00710">
    <property type="entry name" value="PbH1"/>
    <property type="match status" value="5"/>
</dbReference>
<comment type="similarity">
    <text evidence="1">Belongs to the glycosyl hydrolase 28 family.</text>
</comment>
<evidence type="ECO:0000313" key="5">
    <source>
        <dbReference type="EMBL" id="SVB02113.1"/>
    </source>
</evidence>
<dbReference type="InterPro" id="IPR012334">
    <property type="entry name" value="Pectin_lyas_fold"/>
</dbReference>
<evidence type="ECO:0000256" key="2">
    <source>
        <dbReference type="ARBA" id="ARBA00022801"/>
    </source>
</evidence>
<dbReference type="Gene3D" id="2.160.20.10">
    <property type="entry name" value="Single-stranded right-handed beta-helix, Pectin lyase-like"/>
    <property type="match status" value="1"/>
</dbReference>
<dbReference type="Pfam" id="PF12708">
    <property type="entry name" value="Pect-lyase_RHGA_epim"/>
    <property type="match status" value="1"/>
</dbReference>
<evidence type="ECO:0000256" key="3">
    <source>
        <dbReference type="ARBA" id="ARBA00023295"/>
    </source>
</evidence>
<dbReference type="PANTHER" id="PTHR31339">
    <property type="entry name" value="PECTIN LYASE-RELATED"/>
    <property type="match status" value="1"/>
</dbReference>
<keyword evidence="2" id="KW-0378">Hydrolase</keyword>
<dbReference type="AlphaFoldDB" id="A0A382AM57"/>
<evidence type="ECO:0000259" key="4">
    <source>
        <dbReference type="Pfam" id="PF12708"/>
    </source>
</evidence>
<dbReference type="InterPro" id="IPR006626">
    <property type="entry name" value="PbH1"/>
</dbReference>
<dbReference type="GO" id="GO:0005975">
    <property type="term" value="P:carbohydrate metabolic process"/>
    <property type="evidence" value="ECO:0007669"/>
    <property type="project" value="InterPro"/>
</dbReference>
<organism evidence="5">
    <name type="scientific">marine metagenome</name>
    <dbReference type="NCBI Taxonomy" id="408172"/>
    <lineage>
        <taxon>unclassified sequences</taxon>
        <taxon>metagenomes</taxon>
        <taxon>ecological metagenomes</taxon>
    </lineage>
</organism>
<reference evidence="5" key="1">
    <citation type="submission" date="2018-05" db="EMBL/GenBank/DDBJ databases">
        <authorList>
            <person name="Lanie J.A."/>
            <person name="Ng W.-L."/>
            <person name="Kazmierczak K.M."/>
            <person name="Andrzejewski T.M."/>
            <person name="Davidsen T.M."/>
            <person name="Wayne K.J."/>
            <person name="Tettelin H."/>
            <person name="Glass J.I."/>
            <person name="Rusch D."/>
            <person name="Podicherti R."/>
            <person name="Tsui H.-C.T."/>
            <person name="Winkler M.E."/>
        </authorList>
    </citation>
    <scope>NUCLEOTIDE SEQUENCE</scope>
</reference>
<protein>
    <recommendedName>
        <fullName evidence="4">Rhamnogalacturonase A/B/Epimerase-like pectate lyase domain-containing protein</fullName>
    </recommendedName>
</protein>
<feature type="domain" description="Rhamnogalacturonase A/B/Epimerase-like pectate lyase" evidence="4">
    <location>
        <begin position="12"/>
        <end position="65"/>
    </location>
</feature>
<sequence length="459" mass="50566">MMSVAGLPTVHNVLSFSAVGDGATKNTDAIQRSIDYVTSNGGGTLYFPPGDYLTGTLRLRDNVTLYLENGCTIWGSTDLNDYDPDHKHLLYAENARNIVLDGRGAIDGNGPRFWDNGRLEQWLRGKIDLPRTSDMIRFDHCEDITIEDIEVRHGAFWNIGFGNCRRITARALTIINGIYDEDGPNTDGINLWDCTRIRISDCDIQTGDDCIVVLGDSRDVNITNCKFTTTETALMISGVRNLTFSDCTIHDAGCGIGFRVWNGIAVDGVRIDNIIMDVSEKFDTGGQAIYMWSFPLYIESESEIPDDEPLPPAGTVDNVTISNVTAKANGGVFVTGFREPGGYIKGLTLDNVKIHMFGGKNKSELNADPPDPYPIYGFHGAPYAMYFRYIDRLQLRNVEFSWNTPEQADWGSALRCECVCDLEVIGFSGRQSLGSHAPAVRLSKVASALVRNSRAPANT</sequence>
<dbReference type="InterPro" id="IPR011050">
    <property type="entry name" value="Pectin_lyase_fold/virulence"/>
</dbReference>
<name>A0A382AM57_9ZZZZ</name>
<evidence type="ECO:0000256" key="1">
    <source>
        <dbReference type="ARBA" id="ARBA00008834"/>
    </source>
</evidence>
<dbReference type="InterPro" id="IPR051801">
    <property type="entry name" value="GH28_Enzymes"/>
</dbReference>
<dbReference type="GO" id="GO:0004650">
    <property type="term" value="F:polygalacturonase activity"/>
    <property type="evidence" value="ECO:0007669"/>
    <property type="project" value="InterPro"/>
</dbReference>
<dbReference type="EMBL" id="UINC01025818">
    <property type="protein sequence ID" value="SVB02113.1"/>
    <property type="molecule type" value="Genomic_DNA"/>
</dbReference>
<dbReference type="InterPro" id="IPR000743">
    <property type="entry name" value="Glyco_hydro_28"/>
</dbReference>